<sequence length="83" mass="9519">MAKTKKRSMEWTYKQLCQSLAETEYALGKGRSVIRTDVPGGRSDQLKYMEKHYPTQYAEYVEACEVRMTKPVDTKAILATIPV</sequence>
<proteinExistence type="predicted"/>
<evidence type="ECO:0000313" key="1">
    <source>
        <dbReference type="EMBL" id="MCU6798028.1"/>
    </source>
</evidence>
<comment type="caution">
    <text evidence="1">The sequence shown here is derived from an EMBL/GenBank/DDBJ whole genome shotgun (WGS) entry which is preliminary data.</text>
</comment>
<reference evidence="1 2" key="1">
    <citation type="submission" date="2022-09" db="EMBL/GenBank/DDBJ databases">
        <authorList>
            <person name="Han X.L."/>
            <person name="Wang Q."/>
            <person name="Lu T."/>
        </authorList>
    </citation>
    <scope>NUCLEOTIDE SEQUENCE [LARGE SCALE GENOMIC DNA]</scope>
    <source>
        <strain evidence="1 2">WQ 127069</strain>
    </source>
</reference>
<name>A0ABT2UTN4_9BACL</name>
<dbReference type="EMBL" id="JAOQIO010000124">
    <property type="protein sequence ID" value="MCU6798028.1"/>
    <property type="molecule type" value="Genomic_DNA"/>
</dbReference>
<keyword evidence="2" id="KW-1185">Reference proteome</keyword>
<organism evidence="1 2">
    <name type="scientific">Paenibacillus baimaensis</name>
    <dbReference type="NCBI Taxonomy" id="2982185"/>
    <lineage>
        <taxon>Bacteria</taxon>
        <taxon>Bacillati</taxon>
        <taxon>Bacillota</taxon>
        <taxon>Bacilli</taxon>
        <taxon>Bacillales</taxon>
        <taxon>Paenibacillaceae</taxon>
        <taxon>Paenibacillus</taxon>
    </lineage>
</organism>
<evidence type="ECO:0000313" key="2">
    <source>
        <dbReference type="Proteomes" id="UP001652445"/>
    </source>
</evidence>
<dbReference type="Proteomes" id="UP001652445">
    <property type="component" value="Unassembled WGS sequence"/>
</dbReference>
<dbReference type="RefSeq" id="WP_262688710.1">
    <property type="nucleotide sequence ID" value="NZ_JAOQIO010000124.1"/>
</dbReference>
<gene>
    <name evidence="1" type="ORF">OB236_38475</name>
</gene>
<accession>A0ABT2UTN4</accession>
<protein>
    <submittedName>
        <fullName evidence="1">Uncharacterized protein</fullName>
    </submittedName>
</protein>